<accession>A0A6P7XSN8</accession>
<dbReference type="FunCoup" id="A0A6P7XSN8">
    <property type="interactions" value="405"/>
</dbReference>
<sequence>MELNDDVSETLKLQFKALQEQQQRRLQKLMEKKKPPGQPEEPSMKTDTFEIQDELNLLQVNSEPPVDISKRFLELENEQLQDQLNEVKDENGRLYKLVQEKDFEIKRLKKKIEEDKLALAGMTGVAGDVAATKIVELSKKNRELTSETESEKTKVKQLNNRVKELEKELQTVMANLQSLGGKGSGMKQPSPRITEGIALENPELKALQEKLSAANLKMTEYRNQIQVIKQELKIAQKVLASEVGEDVNIQQLLSSSGTWRGRAQHILALQGRVRELENQLSQAKNSSGELSIDEEILGLTMPRRAPTQEKNIFRIRTMEKERKESLEKLTCDYQILQKDYEDLKNKLDASKARNRVLSTEVKTLRSQISTVLEKGKHDDELISALLAQQKQLQEVLSHLSQQEQKNKISQESLGQQLNNEAQKQSSLIMQLKQIVIEREAKVKELEEEIKQLTLKHQHKKGAAEEEDFNNLDLQSSSKQTALLLSQGDQVGRIGSGRAVSKLGHTLVESAATQSSFGSSAVSPRRFSDGSDVKVLYVQITEYRTLCQAAEVERDRLMELVTVLQKRVEEGSEKLLAAEKKLQEERRRSVILEQQLEKMKIDSGRNLNLHKNSARSKPGQNLTSSRHALNTNERKDLSEVPLESQIEELKTRLAIQIDENESLKAALKSTLKTKEEDLRLYHEMIEQVKLIFLQALRQLKQEKN</sequence>
<dbReference type="PANTHER" id="PTHR31935:SF1">
    <property type="entry name" value="COILED-COIL DOMAIN-CONTAINING PROTEIN 13"/>
    <property type="match status" value="1"/>
</dbReference>
<dbReference type="PANTHER" id="PTHR31935">
    <property type="entry name" value="COILED-COIL DOMAIN-CONTAINING PROTEIN 13"/>
    <property type="match status" value="1"/>
</dbReference>
<dbReference type="InParanoid" id="A0A6P7XSN8"/>
<feature type="coiled-coil region" evidence="1">
    <location>
        <begin position="645"/>
        <end position="676"/>
    </location>
</feature>
<feature type="compositionally biased region" description="Polar residues" evidence="2">
    <location>
        <begin position="617"/>
        <end position="630"/>
    </location>
</feature>
<keyword evidence="3" id="KW-1185">Reference proteome</keyword>
<feature type="coiled-coil region" evidence="1">
    <location>
        <begin position="546"/>
        <end position="601"/>
    </location>
</feature>
<dbReference type="OrthoDB" id="10258312at2759"/>
<name>A0A6P7XSN8_9AMPH</name>
<dbReference type="GO" id="GO:0034451">
    <property type="term" value="C:centriolar satellite"/>
    <property type="evidence" value="ECO:0007669"/>
    <property type="project" value="TreeGrafter"/>
</dbReference>
<evidence type="ECO:0000256" key="1">
    <source>
        <dbReference type="SAM" id="Coils"/>
    </source>
</evidence>
<feature type="coiled-coil region" evidence="1">
    <location>
        <begin position="428"/>
        <end position="462"/>
    </location>
</feature>
<reference evidence="4" key="1">
    <citation type="submission" date="2025-08" db="UniProtKB">
        <authorList>
            <consortium name="RefSeq"/>
        </authorList>
    </citation>
    <scope>IDENTIFICATION</scope>
</reference>
<feature type="coiled-coil region" evidence="1">
    <location>
        <begin position="70"/>
        <end position="97"/>
    </location>
</feature>
<dbReference type="Proteomes" id="UP000515156">
    <property type="component" value="Chromosome 1"/>
</dbReference>
<organism evidence="3 4">
    <name type="scientific">Microcaecilia unicolor</name>
    <dbReference type="NCBI Taxonomy" id="1415580"/>
    <lineage>
        <taxon>Eukaryota</taxon>
        <taxon>Metazoa</taxon>
        <taxon>Chordata</taxon>
        <taxon>Craniata</taxon>
        <taxon>Vertebrata</taxon>
        <taxon>Euteleostomi</taxon>
        <taxon>Amphibia</taxon>
        <taxon>Gymnophiona</taxon>
        <taxon>Siphonopidae</taxon>
        <taxon>Microcaecilia</taxon>
    </lineage>
</organism>
<proteinExistence type="predicted"/>
<evidence type="ECO:0000313" key="3">
    <source>
        <dbReference type="Proteomes" id="UP000515156"/>
    </source>
</evidence>
<feature type="coiled-coil region" evidence="1">
    <location>
        <begin position="266"/>
        <end position="293"/>
    </location>
</feature>
<dbReference type="GeneID" id="115466384"/>
<dbReference type="RefSeq" id="XP_030053439.1">
    <property type="nucleotide sequence ID" value="XM_030197579.1"/>
</dbReference>
<protein>
    <submittedName>
        <fullName evidence="4">Coiled-coil domain-containing protein 13 isoform X1</fullName>
    </submittedName>
</protein>
<dbReference type="CTD" id="152206"/>
<dbReference type="KEGG" id="muo:115466384"/>
<feature type="region of interest" description="Disordered" evidence="2">
    <location>
        <begin position="606"/>
        <end position="639"/>
    </location>
</feature>
<evidence type="ECO:0000256" key="2">
    <source>
        <dbReference type="SAM" id="MobiDB-lite"/>
    </source>
</evidence>
<gene>
    <name evidence="4" type="primary">CCDC13</name>
</gene>
<evidence type="ECO:0000313" key="4">
    <source>
        <dbReference type="RefSeq" id="XP_030053439.1"/>
    </source>
</evidence>
<dbReference type="InterPro" id="IPR038929">
    <property type="entry name" value="CCDC13"/>
</dbReference>
<dbReference type="GO" id="GO:1905515">
    <property type="term" value="P:non-motile cilium assembly"/>
    <property type="evidence" value="ECO:0007669"/>
    <property type="project" value="TreeGrafter"/>
</dbReference>
<feature type="region of interest" description="Disordered" evidence="2">
    <location>
        <begin position="24"/>
        <end position="46"/>
    </location>
</feature>
<dbReference type="AlphaFoldDB" id="A0A6P7XSN8"/>
<dbReference type="GO" id="GO:0031122">
    <property type="term" value="P:cytoplasmic microtubule organization"/>
    <property type="evidence" value="ECO:0007669"/>
    <property type="project" value="TreeGrafter"/>
</dbReference>
<feature type="coiled-coil region" evidence="1">
    <location>
        <begin position="326"/>
        <end position="402"/>
    </location>
</feature>
<keyword evidence="1" id="KW-0175">Coiled coil</keyword>
<feature type="coiled-coil region" evidence="1">
    <location>
        <begin position="141"/>
        <end position="238"/>
    </location>
</feature>